<evidence type="ECO:0000256" key="1">
    <source>
        <dbReference type="HAMAP-Rule" id="MF_02200"/>
    </source>
</evidence>
<keyword evidence="1" id="KW-0143">Chaperone</keyword>
<dbReference type="AlphaFoldDB" id="A7GZN9"/>
<comment type="function">
    <text evidence="1">Chaperone for NapA, the catalytic subunit of the periplasmic nitrate reductase. It binds directly and specifically to the twin-arginine signal peptide of NapA, preventing premature interaction with the Tat translocase and premature export.</text>
</comment>
<dbReference type="RefSeq" id="WP_011992546.1">
    <property type="nucleotide sequence ID" value="NC_009715.2"/>
</dbReference>
<reference evidence="2" key="1">
    <citation type="submission" date="2016-07" db="EMBL/GenBank/DDBJ databases">
        <title>Comparative genomics of the Campylobacter concisus group.</title>
        <authorList>
            <person name="Miller W.G."/>
            <person name="Yee E."/>
            <person name="Chapman M.H."/>
            <person name="Huynh S."/>
            <person name="Bono J.L."/>
            <person name="On S.L.W."/>
            <person name="StLeger J."/>
            <person name="Foster G."/>
            <person name="Parker C.T."/>
        </authorList>
    </citation>
    <scope>NUCLEOTIDE SEQUENCE</scope>
    <source>
        <strain evidence="2">525.92</strain>
    </source>
</reference>
<keyword evidence="1" id="KW-0963">Cytoplasm</keyword>
<evidence type="ECO:0000313" key="2">
    <source>
        <dbReference type="EMBL" id="EAT99746.1"/>
    </source>
</evidence>
<dbReference type="KEGG" id="ccv:CCV52592_1934"/>
<name>A7GZN9_CAMC5</name>
<comment type="similarity">
    <text evidence="1">Belongs to the NapD family.</text>
</comment>
<keyword evidence="3" id="KW-1185">Reference proteome</keyword>
<sequence length="115" mass="12800">MNISSLIIYLKDSSINAAVQQNLGEFKECEIAAAQDDKIVVVVSAKDIDDEIRIFKNIEAIEGVVGVAMVYSYQEDAYDNKQKLQMQGRISEILTNDDIKAEDITYGGSVKHKVK</sequence>
<evidence type="ECO:0000313" key="3">
    <source>
        <dbReference type="Proteomes" id="UP000006380"/>
    </source>
</evidence>
<proteinExistence type="inferred from homology"/>
<dbReference type="HAMAP" id="MF_02200">
    <property type="entry name" value="NapD"/>
    <property type="match status" value="1"/>
</dbReference>
<accession>A7GZN9</accession>
<dbReference type="Proteomes" id="UP000006380">
    <property type="component" value="Chromosome"/>
</dbReference>
<dbReference type="GO" id="GO:0005737">
    <property type="term" value="C:cytoplasm"/>
    <property type="evidence" value="ECO:0007669"/>
    <property type="project" value="UniProtKB-SubCell"/>
</dbReference>
<dbReference type="HOGENOM" id="CLU_155794_0_1_7"/>
<dbReference type="STRING" id="360105.CCV52592_1934"/>
<dbReference type="Gene3D" id="3.30.70.920">
    <property type="match status" value="1"/>
</dbReference>
<dbReference type="EMBL" id="CP000767">
    <property type="protein sequence ID" value="EAT99746.1"/>
    <property type="molecule type" value="Genomic_DNA"/>
</dbReference>
<dbReference type="OrthoDB" id="5355541at2"/>
<protein>
    <recommendedName>
        <fullName evidence="1">Chaperone NapD</fullName>
    </recommendedName>
    <alternativeName>
        <fullName evidence="1">NapA signal peptide-binding chaperone NapD</fullName>
    </alternativeName>
</protein>
<organism evidence="2 3">
    <name type="scientific">Campylobacter curvus (strain 525.92)</name>
    <dbReference type="NCBI Taxonomy" id="360105"/>
    <lineage>
        <taxon>Bacteria</taxon>
        <taxon>Pseudomonadati</taxon>
        <taxon>Campylobacterota</taxon>
        <taxon>Epsilonproteobacteria</taxon>
        <taxon>Campylobacterales</taxon>
        <taxon>Campylobacteraceae</taxon>
        <taxon>Campylobacter</taxon>
    </lineage>
</organism>
<comment type="subunit">
    <text evidence="1">Interacts with the cytoplasmic NapA precursor.</text>
</comment>
<dbReference type="InterPro" id="IPR005623">
    <property type="entry name" value="Chaperone_NapD_NO3_reduct"/>
</dbReference>
<dbReference type="GO" id="GO:0005048">
    <property type="term" value="F:signal sequence binding"/>
    <property type="evidence" value="ECO:0007669"/>
    <property type="project" value="UniProtKB-UniRule"/>
</dbReference>
<dbReference type="Pfam" id="PF03927">
    <property type="entry name" value="NapD"/>
    <property type="match status" value="1"/>
</dbReference>
<gene>
    <name evidence="1 2" type="primary">napD</name>
    <name evidence="2" type="ORF">CCV52592_1934</name>
</gene>
<dbReference type="GO" id="GO:0051224">
    <property type="term" value="P:negative regulation of protein transport"/>
    <property type="evidence" value="ECO:0007669"/>
    <property type="project" value="UniProtKB-UniRule"/>
</dbReference>
<comment type="subcellular location">
    <subcellularLocation>
        <location evidence="1">Cytoplasm</location>
    </subcellularLocation>
</comment>